<dbReference type="Pfam" id="PF08572">
    <property type="entry name" value="PRP3"/>
    <property type="match status" value="1"/>
</dbReference>
<dbReference type="Proteomes" id="UP001295469">
    <property type="component" value="Chromosome C04"/>
</dbReference>
<reference evidence="3" key="1">
    <citation type="submission" date="2021-01" db="EMBL/GenBank/DDBJ databases">
        <authorList>
            <consortium name="Genoscope - CEA"/>
            <person name="William W."/>
        </authorList>
    </citation>
    <scope>NUCLEOTIDE SEQUENCE</scope>
</reference>
<evidence type="ECO:0000313" key="3">
    <source>
        <dbReference type="EMBL" id="CAF1858936.1"/>
    </source>
</evidence>
<sequence length="252" mass="28633">MTFLRWLIESHIQELEEELKLLKNHSQPNIVVSNESFLDFFTIGVVDLFDCWLSVLISLPPITSDSLYYSVISTRVITIRIWDAAVLTNGVYGDIDDGTITDSDLKTEKLTHYIEHPRPIEPPAEAAPPPPQPLKLTKREQKKLRTQRPTQDPTKLEKEIRTAAAKREQAHTDRNAARKLTPKSVFLWTYGPSERERERERSFSFEKVLLMGDGRTLLDGEETLEEILDLISEEAGALATAEGTKSLNSSFI</sequence>
<feature type="region of interest" description="Disordered" evidence="1">
    <location>
        <begin position="118"/>
        <end position="160"/>
    </location>
</feature>
<dbReference type="PANTHER" id="PTHR14212:SF3">
    <property type="entry name" value="GENOME ASSEMBLY, CHROMOSOME: A06"/>
    <property type="match status" value="1"/>
</dbReference>
<dbReference type="InterPro" id="IPR013881">
    <property type="entry name" value="Pre-mRNA_splic_Prp3_dom"/>
</dbReference>
<dbReference type="GO" id="GO:0000398">
    <property type="term" value="P:mRNA splicing, via spliceosome"/>
    <property type="evidence" value="ECO:0007669"/>
    <property type="project" value="InterPro"/>
</dbReference>
<dbReference type="EMBL" id="HG994368">
    <property type="protein sequence ID" value="CAF1858936.1"/>
    <property type="molecule type" value="Genomic_DNA"/>
</dbReference>
<feature type="domain" description="Pre-mRNA-splicing factor 3" evidence="2">
    <location>
        <begin position="79"/>
        <end position="148"/>
    </location>
</feature>
<evidence type="ECO:0000256" key="1">
    <source>
        <dbReference type="SAM" id="MobiDB-lite"/>
    </source>
</evidence>
<dbReference type="InterPro" id="IPR027104">
    <property type="entry name" value="Prp3"/>
</dbReference>
<dbReference type="PANTHER" id="PTHR14212">
    <property type="entry name" value="U4/U6-ASSOCIATED RNA SPLICING FACTOR-RELATED"/>
    <property type="match status" value="1"/>
</dbReference>
<gene>
    <name evidence="3" type="ORF">DARMORV10_C04P46620.1</name>
</gene>
<proteinExistence type="predicted"/>
<feature type="compositionally biased region" description="Pro residues" evidence="1">
    <location>
        <begin position="120"/>
        <end position="133"/>
    </location>
</feature>
<dbReference type="AlphaFoldDB" id="A0A816JS21"/>
<protein>
    <submittedName>
        <fullName evidence="3">(rape) hypothetical protein</fullName>
    </submittedName>
</protein>
<accession>A0A816JS21</accession>
<dbReference type="GO" id="GO:0046540">
    <property type="term" value="C:U4/U6 x U5 tri-snRNP complex"/>
    <property type="evidence" value="ECO:0007669"/>
    <property type="project" value="InterPro"/>
</dbReference>
<name>A0A816JS21_BRANA</name>
<evidence type="ECO:0000259" key="2">
    <source>
        <dbReference type="Pfam" id="PF08572"/>
    </source>
</evidence>
<organism evidence="3">
    <name type="scientific">Brassica napus</name>
    <name type="common">Rape</name>
    <dbReference type="NCBI Taxonomy" id="3708"/>
    <lineage>
        <taxon>Eukaryota</taxon>
        <taxon>Viridiplantae</taxon>
        <taxon>Streptophyta</taxon>
        <taxon>Embryophyta</taxon>
        <taxon>Tracheophyta</taxon>
        <taxon>Spermatophyta</taxon>
        <taxon>Magnoliopsida</taxon>
        <taxon>eudicotyledons</taxon>
        <taxon>Gunneridae</taxon>
        <taxon>Pentapetalae</taxon>
        <taxon>rosids</taxon>
        <taxon>malvids</taxon>
        <taxon>Brassicales</taxon>
        <taxon>Brassicaceae</taxon>
        <taxon>Brassiceae</taxon>
        <taxon>Brassica</taxon>
    </lineage>
</organism>